<dbReference type="InterPro" id="IPR002347">
    <property type="entry name" value="SDR_fam"/>
</dbReference>
<dbReference type="AlphaFoldDB" id="A0A0P0ZAG8"/>
<sequence>MVAATVPTEMSVSAMPDTESKLLLVTGGSRGIGAAVARLGAAAGWTVALTYRKAKDEAMDVVAAIEGDGGAASAHQCDTAERTSIRAMYEEIDTLGIPLAGVANNAGMINLAKPFMDKDAEEIERLYAVNTLGATLVIHAAAKRMAKSRGGKGGSIVTTSSIASRLGGAGASVEYSASKAAMDALTFGLGRELAGDGIRVNAVRPGIIDTDIHADIGMPDRAEAIADELPMGRAGSAEEVAKTILFLLSEEASYVSNAILDVGGGR</sequence>
<reference evidence="4" key="1">
    <citation type="journal article" date="2015" name="Proc. Natl. Acad. Sci. U.S.A.">
        <title>Bacterial clade with the ribosomal RNA operon on a small plasmid rather than the chromosome.</title>
        <authorList>
            <person name="Anda M."/>
            <person name="Ohtsubo Y."/>
            <person name="Okubo T."/>
            <person name="Sugawara M."/>
            <person name="Nagata Y."/>
            <person name="Tsuda M."/>
            <person name="Minamisawa K."/>
            <person name="Mitsui H."/>
        </authorList>
    </citation>
    <scope>NUCLEOTIDE SEQUENCE</scope>
    <source>
        <strain evidence="4">DSM 15513</strain>
    </source>
</reference>
<organism evidence="4">
    <name type="scientific">Fulvimarina pelagi</name>
    <dbReference type="NCBI Taxonomy" id="217511"/>
    <lineage>
        <taxon>Bacteria</taxon>
        <taxon>Pseudomonadati</taxon>
        <taxon>Pseudomonadota</taxon>
        <taxon>Alphaproteobacteria</taxon>
        <taxon>Hyphomicrobiales</taxon>
        <taxon>Aurantimonadaceae</taxon>
        <taxon>Fulvimarina</taxon>
    </lineage>
</organism>
<keyword evidence="2" id="KW-0560">Oxidoreductase</keyword>
<dbReference type="PANTHER" id="PTHR43639">
    <property type="entry name" value="OXIDOREDUCTASE, SHORT-CHAIN DEHYDROGENASE/REDUCTASE FAMILY (AFU_ORTHOLOGUE AFUA_5G02870)"/>
    <property type="match status" value="1"/>
</dbReference>
<dbReference type="InterPro" id="IPR020904">
    <property type="entry name" value="Sc_DH/Rdtase_CS"/>
</dbReference>
<accession>A0A0P0ZAG8</accession>
<dbReference type="SMART" id="SM00822">
    <property type="entry name" value="PKS_KR"/>
    <property type="match status" value="1"/>
</dbReference>
<dbReference type="Pfam" id="PF13561">
    <property type="entry name" value="adh_short_C2"/>
    <property type="match status" value="1"/>
</dbReference>
<dbReference type="InterPro" id="IPR036291">
    <property type="entry name" value="NAD(P)-bd_dom_sf"/>
</dbReference>
<dbReference type="PANTHER" id="PTHR43639:SF1">
    <property type="entry name" value="SHORT-CHAIN DEHYDROGENASE_REDUCTASE FAMILY PROTEIN"/>
    <property type="match status" value="1"/>
</dbReference>
<feature type="domain" description="Ketoreductase" evidence="3">
    <location>
        <begin position="21"/>
        <end position="228"/>
    </location>
</feature>
<dbReference type="PROSITE" id="PS00061">
    <property type="entry name" value="ADH_SHORT"/>
    <property type="match status" value="1"/>
</dbReference>
<dbReference type="SUPFAM" id="SSF51735">
    <property type="entry name" value="NAD(P)-binding Rossmann-fold domains"/>
    <property type="match status" value="1"/>
</dbReference>
<evidence type="ECO:0000256" key="2">
    <source>
        <dbReference type="ARBA" id="ARBA00023002"/>
    </source>
</evidence>
<dbReference type="Gene3D" id="3.40.50.720">
    <property type="entry name" value="NAD(P)-binding Rossmann-like Domain"/>
    <property type="match status" value="1"/>
</dbReference>
<protein>
    <submittedName>
        <fullName evidence="4">Glucose-1-dehydrogenase</fullName>
    </submittedName>
</protein>
<evidence type="ECO:0000256" key="1">
    <source>
        <dbReference type="ARBA" id="ARBA00006484"/>
    </source>
</evidence>
<dbReference type="PRINTS" id="PR00080">
    <property type="entry name" value="SDRFAMILY"/>
</dbReference>
<dbReference type="PRINTS" id="PR00081">
    <property type="entry name" value="GDHRDH"/>
</dbReference>
<name>A0A0P0ZAG8_9HYPH</name>
<dbReference type="GO" id="GO:0016491">
    <property type="term" value="F:oxidoreductase activity"/>
    <property type="evidence" value="ECO:0007669"/>
    <property type="project" value="UniProtKB-KW"/>
</dbReference>
<comment type="similarity">
    <text evidence="1">Belongs to the short-chain dehydrogenases/reductases (SDR) family.</text>
</comment>
<proteinExistence type="inferred from homology"/>
<evidence type="ECO:0000313" key="4">
    <source>
        <dbReference type="EMBL" id="BAT31368.1"/>
    </source>
</evidence>
<dbReference type="CDD" id="cd05233">
    <property type="entry name" value="SDR_c"/>
    <property type="match status" value="1"/>
</dbReference>
<dbReference type="InterPro" id="IPR057326">
    <property type="entry name" value="KR_dom"/>
</dbReference>
<dbReference type="FunFam" id="3.40.50.720:FF:000084">
    <property type="entry name" value="Short-chain dehydrogenase reductase"/>
    <property type="match status" value="1"/>
</dbReference>
<dbReference type="EMBL" id="LC066397">
    <property type="protein sequence ID" value="BAT31368.1"/>
    <property type="molecule type" value="Genomic_DNA"/>
</dbReference>
<evidence type="ECO:0000259" key="3">
    <source>
        <dbReference type="SMART" id="SM00822"/>
    </source>
</evidence>